<sequence>MAAAFKKCPWTPEEDMQLVTYIRRYGIWNWSQMPKHAGLSRSGKSCRLRWMNYLNPEVRRGNYTQEEDEIIISLRHIGVGWSAIAARLPGRTDNEIKNRWHSHLKKRIANNVVEVTEPKIEQIDSTTDTLMTCEYPNDFVAPELPKLEEIYEDDPIPSYASNNIGASSISNNNIAPPAYVSSADPHISFWREPYSLEDVYGIDQCATYVDPEFGMPRAEDWFGEPFYPYYEVLY</sequence>
<organism evidence="6 7">
    <name type="scientific">Daucus carota subsp. sativus</name>
    <name type="common">Carrot</name>
    <dbReference type="NCBI Taxonomy" id="79200"/>
    <lineage>
        <taxon>Eukaryota</taxon>
        <taxon>Viridiplantae</taxon>
        <taxon>Streptophyta</taxon>
        <taxon>Embryophyta</taxon>
        <taxon>Tracheophyta</taxon>
        <taxon>Spermatophyta</taxon>
        <taxon>Magnoliopsida</taxon>
        <taxon>eudicotyledons</taxon>
        <taxon>Gunneridae</taxon>
        <taxon>Pentapetalae</taxon>
        <taxon>asterids</taxon>
        <taxon>campanulids</taxon>
        <taxon>Apiales</taxon>
        <taxon>Apiaceae</taxon>
        <taxon>Apioideae</taxon>
        <taxon>Scandiceae</taxon>
        <taxon>Daucinae</taxon>
        <taxon>Daucus</taxon>
        <taxon>Daucus sect. Daucus</taxon>
    </lineage>
</organism>
<dbReference type="Pfam" id="PF00249">
    <property type="entry name" value="Myb_DNA-binding"/>
    <property type="match status" value="2"/>
</dbReference>
<dbReference type="Gene3D" id="1.10.10.60">
    <property type="entry name" value="Homeodomain-like"/>
    <property type="match status" value="2"/>
</dbReference>
<dbReference type="EMBL" id="CP093343">
    <property type="protein sequence ID" value="WOG85251.1"/>
    <property type="molecule type" value="Genomic_DNA"/>
</dbReference>
<name>A0AAF0W9E3_DAUCS</name>
<evidence type="ECO:0000256" key="3">
    <source>
        <dbReference type="ARBA" id="ARBA00023125"/>
    </source>
</evidence>
<keyword evidence="3" id="KW-0238">DNA-binding</keyword>
<dbReference type="FunFam" id="1.10.10.60:FF:000001">
    <property type="entry name" value="MYB-related transcription factor"/>
    <property type="match status" value="1"/>
</dbReference>
<dbReference type="Proteomes" id="UP000077755">
    <property type="component" value="Chromosome 1"/>
</dbReference>
<dbReference type="InterPro" id="IPR015495">
    <property type="entry name" value="Myb_TF_plants"/>
</dbReference>
<dbReference type="PANTHER" id="PTHR10641">
    <property type="entry name" value="MYB FAMILY TRANSCRIPTION FACTOR"/>
    <property type="match status" value="1"/>
</dbReference>
<evidence type="ECO:0000259" key="5">
    <source>
        <dbReference type="SMART" id="SM00717"/>
    </source>
</evidence>
<dbReference type="PANTHER" id="PTHR10641:SF1413">
    <property type="entry name" value="MYB-RELATED PROTEIN MYB4"/>
    <property type="match status" value="1"/>
</dbReference>
<proteinExistence type="predicted"/>
<accession>A0AAF0W9E3</accession>
<evidence type="ECO:0000313" key="7">
    <source>
        <dbReference type="Proteomes" id="UP000077755"/>
    </source>
</evidence>
<reference evidence="6" key="1">
    <citation type="journal article" date="2016" name="Nat. Genet.">
        <title>A high-quality carrot genome assembly provides new insights into carotenoid accumulation and asterid genome evolution.</title>
        <authorList>
            <person name="Iorizzo M."/>
            <person name="Ellison S."/>
            <person name="Senalik D."/>
            <person name="Zeng P."/>
            <person name="Satapoomin P."/>
            <person name="Huang J."/>
            <person name="Bowman M."/>
            <person name="Iovene M."/>
            <person name="Sanseverino W."/>
            <person name="Cavagnaro P."/>
            <person name="Yildiz M."/>
            <person name="Macko-Podgorni A."/>
            <person name="Moranska E."/>
            <person name="Grzebelus E."/>
            <person name="Grzebelus D."/>
            <person name="Ashrafi H."/>
            <person name="Zheng Z."/>
            <person name="Cheng S."/>
            <person name="Spooner D."/>
            <person name="Van Deynze A."/>
            <person name="Simon P."/>
        </authorList>
    </citation>
    <scope>NUCLEOTIDE SEQUENCE</scope>
    <source>
        <tissue evidence="6">Leaf</tissue>
    </source>
</reference>
<dbReference type="AlphaFoldDB" id="A0AAF0W9E3"/>
<protein>
    <recommendedName>
        <fullName evidence="5">Myb-like domain-containing protein</fullName>
    </recommendedName>
</protein>
<comment type="subcellular location">
    <subcellularLocation>
        <location evidence="1">Nucleus</location>
    </subcellularLocation>
</comment>
<dbReference type="GO" id="GO:0005634">
    <property type="term" value="C:nucleus"/>
    <property type="evidence" value="ECO:0007669"/>
    <property type="project" value="UniProtKB-SubCell"/>
</dbReference>
<keyword evidence="2" id="KW-0677">Repeat</keyword>
<feature type="domain" description="Myb-like" evidence="5">
    <location>
        <begin position="59"/>
        <end position="106"/>
    </location>
</feature>
<evidence type="ECO:0000313" key="6">
    <source>
        <dbReference type="EMBL" id="WOG85251.1"/>
    </source>
</evidence>
<reference evidence="6" key="2">
    <citation type="submission" date="2022-03" db="EMBL/GenBank/DDBJ databases">
        <title>Draft title - Genomic analysis of global carrot germplasm unveils the trajectory of domestication and the origin of high carotenoid orange carrot.</title>
        <authorList>
            <person name="Iorizzo M."/>
            <person name="Ellison S."/>
            <person name="Senalik D."/>
            <person name="Macko-Podgorni A."/>
            <person name="Grzebelus D."/>
            <person name="Bostan H."/>
            <person name="Rolling W."/>
            <person name="Curaba J."/>
            <person name="Simon P."/>
        </authorList>
    </citation>
    <scope>NUCLEOTIDE SEQUENCE</scope>
    <source>
        <tissue evidence="6">Leaf</tissue>
    </source>
</reference>
<keyword evidence="4" id="KW-0539">Nucleus</keyword>
<gene>
    <name evidence="6" type="ORF">DCAR_0104439</name>
</gene>
<dbReference type="GO" id="GO:0003677">
    <property type="term" value="F:DNA binding"/>
    <property type="evidence" value="ECO:0007669"/>
    <property type="project" value="UniProtKB-KW"/>
</dbReference>
<dbReference type="CDD" id="cd00167">
    <property type="entry name" value="SANT"/>
    <property type="match status" value="2"/>
</dbReference>
<evidence type="ECO:0000256" key="1">
    <source>
        <dbReference type="ARBA" id="ARBA00004123"/>
    </source>
</evidence>
<feature type="domain" description="Myb-like" evidence="5">
    <location>
        <begin position="6"/>
        <end position="56"/>
    </location>
</feature>
<dbReference type="SMART" id="SM00717">
    <property type="entry name" value="SANT"/>
    <property type="match status" value="2"/>
</dbReference>
<evidence type="ECO:0000256" key="4">
    <source>
        <dbReference type="ARBA" id="ARBA00023242"/>
    </source>
</evidence>
<dbReference type="SUPFAM" id="SSF46689">
    <property type="entry name" value="Homeodomain-like"/>
    <property type="match status" value="1"/>
</dbReference>
<evidence type="ECO:0000256" key="2">
    <source>
        <dbReference type="ARBA" id="ARBA00022737"/>
    </source>
</evidence>
<keyword evidence="7" id="KW-1185">Reference proteome</keyword>
<dbReference type="InterPro" id="IPR001005">
    <property type="entry name" value="SANT/Myb"/>
</dbReference>
<dbReference type="InterPro" id="IPR009057">
    <property type="entry name" value="Homeodomain-like_sf"/>
</dbReference>